<feature type="repeat" description="Solcar" evidence="8">
    <location>
        <begin position="115"/>
        <end position="201"/>
    </location>
</feature>
<keyword evidence="3 9" id="KW-0813">Transport</keyword>
<evidence type="ECO:0000256" key="1">
    <source>
        <dbReference type="ARBA" id="ARBA00004141"/>
    </source>
</evidence>
<dbReference type="PROSITE" id="PS50920">
    <property type="entry name" value="SOLCAR"/>
    <property type="match status" value="3"/>
</dbReference>
<evidence type="ECO:0000313" key="11">
    <source>
        <dbReference type="EMBL" id="KRX00255.1"/>
    </source>
</evidence>
<dbReference type="AlphaFoldDB" id="A0A0V0QDH7"/>
<reference evidence="11 12" key="1">
    <citation type="journal article" date="2015" name="Sci. Rep.">
        <title>Genome of the facultative scuticociliatosis pathogen Pseudocohnilembus persalinus provides insight into its virulence through horizontal gene transfer.</title>
        <authorList>
            <person name="Xiong J."/>
            <person name="Wang G."/>
            <person name="Cheng J."/>
            <person name="Tian M."/>
            <person name="Pan X."/>
            <person name="Warren A."/>
            <person name="Jiang C."/>
            <person name="Yuan D."/>
            <person name="Miao W."/>
        </authorList>
    </citation>
    <scope>NUCLEOTIDE SEQUENCE [LARGE SCALE GENOMIC DNA]</scope>
    <source>
        <strain evidence="11">36N120E</strain>
    </source>
</reference>
<evidence type="ECO:0000256" key="7">
    <source>
        <dbReference type="ARBA" id="ARBA00023136"/>
    </source>
</evidence>
<proteinExistence type="inferred from homology"/>
<dbReference type="Proteomes" id="UP000054937">
    <property type="component" value="Unassembled WGS sequence"/>
</dbReference>
<comment type="similarity">
    <text evidence="2 9">Belongs to the mitochondrial carrier (TC 2.A.29) family.</text>
</comment>
<evidence type="ECO:0000256" key="10">
    <source>
        <dbReference type="SAM" id="Phobius"/>
    </source>
</evidence>
<comment type="subcellular location">
    <subcellularLocation>
        <location evidence="1">Membrane</location>
        <topology evidence="1">Multi-pass membrane protein</topology>
    </subcellularLocation>
</comment>
<dbReference type="InterPro" id="IPR050391">
    <property type="entry name" value="Mito_Metabolite_Transporter"/>
</dbReference>
<dbReference type="Gene3D" id="1.50.40.10">
    <property type="entry name" value="Mitochondrial carrier domain"/>
    <property type="match status" value="1"/>
</dbReference>
<dbReference type="InterPro" id="IPR023395">
    <property type="entry name" value="MCP_dom_sf"/>
</dbReference>
<gene>
    <name evidence="11" type="ORF">PPERSA_10754</name>
</gene>
<dbReference type="OMA" id="FPFWKAV"/>
<dbReference type="GO" id="GO:0016020">
    <property type="term" value="C:membrane"/>
    <property type="evidence" value="ECO:0007669"/>
    <property type="project" value="UniProtKB-SubCell"/>
</dbReference>
<feature type="transmembrane region" description="Helical" evidence="10">
    <location>
        <begin position="20"/>
        <end position="42"/>
    </location>
</feature>
<feature type="repeat" description="Solcar" evidence="8">
    <location>
        <begin position="211"/>
        <end position="299"/>
    </location>
</feature>
<keyword evidence="4 8" id="KW-0812">Transmembrane</keyword>
<dbReference type="InterPro" id="IPR018108">
    <property type="entry name" value="MCP_transmembrane"/>
</dbReference>
<evidence type="ECO:0000256" key="9">
    <source>
        <dbReference type="RuleBase" id="RU000488"/>
    </source>
</evidence>
<evidence type="ECO:0000256" key="8">
    <source>
        <dbReference type="PROSITE-ProRule" id="PRU00282"/>
    </source>
</evidence>
<accession>A0A0V0QDH7</accession>
<evidence type="ECO:0000256" key="6">
    <source>
        <dbReference type="ARBA" id="ARBA00022989"/>
    </source>
</evidence>
<dbReference type="InParanoid" id="A0A0V0QDH7"/>
<evidence type="ECO:0000256" key="2">
    <source>
        <dbReference type="ARBA" id="ARBA00006375"/>
    </source>
</evidence>
<protein>
    <submittedName>
        <fullName evidence="11">Mitochondrial carrier domain</fullName>
    </submittedName>
</protein>
<keyword evidence="5" id="KW-0677">Repeat</keyword>
<evidence type="ECO:0000313" key="12">
    <source>
        <dbReference type="Proteomes" id="UP000054937"/>
    </source>
</evidence>
<dbReference type="OrthoDB" id="428293at2759"/>
<comment type="caution">
    <text evidence="11">The sequence shown here is derived from an EMBL/GenBank/DDBJ whole genome shotgun (WGS) entry which is preliminary data.</text>
</comment>
<evidence type="ECO:0000256" key="4">
    <source>
        <dbReference type="ARBA" id="ARBA00022692"/>
    </source>
</evidence>
<keyword evidence="12" id="KW-1185">Reference proteome</keyword>
<keyword evidence="7 8" id="KW-0472">Membrane</keyword>
<dbReference type="PANTHER" id="PTHR45618">
    <property type="entry name" value="MITOCHONDRIAL DICARBOXYLATE CARRIER-RELATED"/>
    <property type="match status" value="1"/>
</dbReference>
<evidence type="ECO:0000256" key="3">
    <source>
        <dbReference type="ARBA" id="ARBA00022448"/>
    </source>
</evidence>
<keyword evidence="6 10" id="KW-1133">Transmembrane helix</keyword>
<organism evidence="11 12">
    <name type="scientific">Pseudocohnilembus persalinus</name>
    <name type="common">Ciliate</name>
    <dbReference type="NCBI Taxonomy" id="266149"/>
    <lineage>
        <taxon>Eukaryota</taxon>
        <taxon>Sar</taxon>
        <taxon>Alveolata</taxon>
        <taxon>Ciliophora</taxon>
        <taxon>Intramacronucleata</taxon>
        <taxon>Oligohymenophorea</taxon>
        <taxon>Scuticociliatia</taxon>
        <taxon>Philasterida</taxon>
        <taxon>Pseudocohnilembidae</taxon>
        <taxon>Pseudocohnilembus</taxon>
    </lineage>
</organism>
<dbReference type="SUPFAM" id="SSF103506">
    <property type="entry name" value="Mitochondrial carrier"/>
    <property type="match status" value="1"/>
</dbReference>
<evidence type="ECO:0000256" key="5">
    <source>
        <dbReference type="ARBA" id="ARBA00022737"/>
    </source>
</evidence>
<dbReference type="EMBL" id="LDAU01000194">
    <property type="protein sequence ID" value="KRX00255.1"/>
    <property type="molecule type" value="Genomic_DNA"/>
</dbReference>
<feature type="repeat" description="Solcar" evidence="8">
    <location>
        <begin position="20"/>
        <end position="107"/>
    </location>
</feature>
<sequence length="311" mass="34746">MQTYQNKKSLSMPEIISISPTWLLGILGGLGSSSGEIVTFAFDNMKTRMQMNGKQGLPSYTGLLDCVKKTLKSDGLKGFYRGVSPAIYRQLVYSSTRVTLYELIKRKCLSQEQSEKFIYKFVSGGVAGAIGCVVGTPFDVLKIRMINDFQKVKYRGIVDTTQKVLKQEGASAFMKGLNVNIVRAIFINAAELSGYDTCKGILIEKFNFDQANLLTHFISSTFAGAFGAFCASPADVVKTRYMNQNKFSDNAYKSAVDCFVKIVQQEGVGALYKGFLSFFLRVAPWNIIMWMSFEQYKKIVLPRYNGVQIKE</sequence>
<name>A0A0V0QDH7_PSEPJ</name>
<dbReference type="Pfam" id="PF00153">
    <property type="entry name" value="Mito_carr"/>
    <property type="match status" value="3"/>
</dbReference>